<keyword evidence="2" id="KW-1185">Reference proteome</keyword>
<evidence type="ECO:0000313" key="1">
    <source>
        <dbReference type="EMBL" id="EGX55322.1"/>
    </source>
</evidence>
<dbReference type="EMBL" id="AGBF01000240">
    <property type="protein sequence ID" value="EGX55322.1"/>
    <property type="molecule type" value="Genomic_DNA"/>
</dbReference>
<sequence>MAARACSAGTYPPAVGSASGWGAFTIGVVLVAGMDDPPAPHLRKRVR</sequence>
<reference evidence="1 2" key="1">
    <citation type="submission" date="2011-08" db="EMBL/GenBank/DDBJ databases">
        <authorList>
            <person name="Lin Y."/>
            <person name="Hao X."/>
            <person name="Johnstone L."/>
            <person name="Miller S.J."/>
            <person name="Wei G."/>
            <person name="Rensing C."/>
        </authorList>
    </citation>
    <scope>NUCLEOTIDE SEQUENCE [LARGE SCALE GENOMIC DNA]</scope>
    <source>
        <strain evidence="1 2">K42</strain>
    </source>
</reference>
<dbReference type="PATRIC" id="fig|700597.3.peg.6539"/>
<evidence type="ECO:0000313" key="2">
    <source>
        <dbReference type="Proteomes" id="UP000004217"/>
    </source>
</evidence>
<comment type="caution">
    <text evidence="1">The sequence shown here is derived from an EMBL/GenBank/DDBJ whole genome shotgun (WGS) entry which is preliminary data.</text>
</comment>
<organism evidence="1 2">
    <name type="scientific">Streptomyces zinciresistens K42</name>
    <dbReference type="NCBI Taxonomy" id="700597"/>
    <lineage>
        <taxon>Bacteria</taxon>
        <taxon>Bacillati</taxon>
        <taxon>Actinomycetota</taxon>
        <taxon>Actinomycetes</taxon>
        <taxon>Kitasatosporales</taxon>
        <taxon>Streptomycetaceae</taxon>
        <taxon>Streptomyces</taxon>
    </lineage>
</organism>
<dbReference type="Proteomes" id="UP000004217">
    <property type="component" value="Unassembled WGS sequence"/>
</dbReference>
<proteinExistence type="predicted"/>
<dbReference type="AlphaFoldDB" id="G2GMD6"/>
<accession>G2GMD6</accession>
<protein>
    <submittedName>
        <fullName evidence="1">Uncharacterized protein</fullName>
    </submittedName>
</protein>
<gene>
    <name evidence="1" type="ORF">SZN_33441</name>
</gene>
<name>G2GMD6_9ACTN</name>